<reference evidence="8 9" key="1">
    <citation type="submission" date="2024-04" db="EMBL/GenBank/DDBJ databases">
        <title>Novel genus in family Flammeovirgaceae.</title>
        <authorList>
            <person name="Nguyen T.H."/>
            <person name="Vuong T.Q."/>
            <person name="Le H."/>
            <person name="Kim S.-G."/>
        </authorList>
    </citation>
    <scope>NUCLEOTIDE SEQUENCE [LARGE SCALE GENOMIC DNA]</scope>
    <source>
        <strain evidence="8 9">JCM 23209</strain>
    </source>
</reference>
<evidence type="ECO:0000259" key="6">
    <source>
        <dbReference type="Pfam" id="PF01509"/>
    </source>
</evidence>
<feature type="domain" description="Pseudouridine synthase II N-terminal" evidence="6">
    <location>
        <begin position="32"/>
        <end position="180"/>
    </location>
</feature>
<dbReference type="Pfam" id="PF16198">
    <property type="entry name" value="TruB_C_2"/>
    <property type="match status" value="1"/>
</dbReference>
<feature type="domain" description="tRNA pseudouridylate synthase B C-terminal" evidence="7">
    <location>
        <begin position="181"/>
        <end position="221"/>
    </location>
</feature>
<dbReference type="InterPro" id="IPR002501">
    <property type="entry name" value="PsdUridine_synth_N"/>
</dbReference>
<protein>
    <recommendedName>
        <fullName evidence="5">tRNA pseudouridine synthase B</fullName>
        <ecNumber evidence="5">5.4.99.25</ecNumber>
    </recommendedName>
    <alternativeName>
        <fullName evidence="5">tRNA pseudouridine(55) synthase</fullName>
        <shortName evidence="5">Psi55 synthase</shortName>
    </alternativeName>
    <alternativeName>
        <fullName evidence="5">tRNA pseudouridylate synthase</fullName>
    </alternativeName>
    <alternativeName>
        <fullName evidence="5">tRNA-uridine isomerase</fullName>
    </alternativeName>
</protein>
<dbReference type="InterPro" id="IPR032819">
    <property type="entry name" value="TruB_C"/>
</dbReference>
<feature type="active site" description="Nucleophile" evidence="5">
    <location>
        <position position="47"/>
    </location>
</feature>
<evidence type="ECO:0000256" key="3">
    <source>
        <dbReference type="ARBA" id="ARBA00022694"/>
    </source>
</evidence>
<dbReference type="CDD" id="cd02573">
    <property type="entry name" value="PseudoU_synth_EcTruB"/>
    <property type="match status" value="1"/>
</dbReference>
<accession>A0AAW9SEG3</accession>
<dbReference type="RefSeq" id="WP_346824197.1">
    <property type="nucleotide sequence ID" value="NZ_JBDKWZ010000022.1"/>
</dbReference>
<proteinExistence type="inferred from homology"/>
<evidence type="ECO:0000313" key="8">
    <source>
        <dbReference type="EMBL" id="MEN7551416.1"/>
    </source>
</evidence>
<evidence type="ECO:0000256" key="1">
    <source>
        <dbReference type="ARBA" id="ARBA00000385"/>
    </source>
</evidence>
<dbReference type="GO" id="GO:0160148">
    <property type="term" value="F:tRNA pseudouridine(55) synthase activity"/>
    <property type="evidence" value="ECO:0007669"/>
    <property type="project" value="UniProtKB-EC"/>
</dbReference>
<keyword evidence="9" id="KW-1185">Reference proteome</keyword>
<dbReference type="PANTHER" id="PTHR13767">
    <property type="entry name" value="TRNA-PSEUDOURIDINE SYNTHASE"/>
    <property type="match status" value="1"/>
</dbReference>
<dbReference type="InterPro" id="IPR014780">
    <property type="entry name" value="tRNA_psdUridine_synth_TruB"/>
</dbReference>
<dbReference type="Proteomes" id="UP001403385">
    <property type="component" value="Unassembled WGS sequence"/>
</dbReference>
<dbReference type="GO" id="GO:0031119">
    <property type="term" value="P:tRNA pseudouridine synthesis"/>
    <property type="evidence" value="ECO:0007669"/>
    <property type="project" value="UniProtKB-UniRule"/>
</dbReference>
<dbReference type="PANTHER" id="PTHR13767:SF2">
    <property type="entry name" value="PSEUDOURIDYLATE SYNTHASE TRUB1"/>
    <property type="match status" value="1"/>
</dbReference>
<comment type="similarity">
    <text evidence="2 5">Belongs to the pseudouridine synthase TruB family. Type 1 subfamily.</text>
</comment>
<evidence type="ECO:0000256" key="2">
    <source>
        <dbReference type="ARBA" id="ARBA00005642"/>
    </source>
</evidence>
<name>A0AAW9SEG3_9BACT</name>
<comment type="function">
    <text evidence="5">Responsible for synthesis of pseudouridine from uracil-55 in the psi GC loop of transfer RNAs.</text>
</comment>
<dbReference type="GO" id="GO:1990481">
    <property type="term" value="P:mRNA pseudouridine synthesis"/>
    <property type="evidence" value="ECO:0007669"/>
    <property type="project" value="TreeGrafter"/>
</dbReference>
<dbReference type="InterPro" id="IPR020103">
    <property type="entry name" value="PsdUridine_synth_cat_dom_sf"/>
</dbReference>
<evidence type="ECO:0000313" key="9">
    <source>
        <dbReference type="Proteomes" id="UP001403385"/>
    </source>
</evidence>
<comment type="caution">
    <text evidence="8">The sequence shown here is derived from an EMBL/GenBank/DDBJ whole genome shotgun (WGS) entry which is preliminary data.</text>
</comment>
<keyword evidence="3 5" id="KW-0819">tRNA processing</keyword>
<dbReference type="Pfam" id="PF01509">
    <property type="entry name" value="TruB_N"/>
    <property type="match status" value="1"/>
</dbReference>
<dbReference type="Gene3D" id="3.30.2350.10">
    <property type="entry name" value="Pseudouridine synthase"/>
    <property type="match status" value="1"/>
</dbReference>
<dbReference type="SUPFAM" id="SSF55120">
    <property type="entry name" value="Pseudouridine synthase"/>
    <property type="match status" value="1"/>
</dbReference>
<dbReference type="GO" id="GO:0003723">
    <property type="term" value="F:RNA binding"/>
    <property type="evidence" value="ECO:0007669"/>
    <property type="project" value="InterPro"/>
</dbReference>
<comment type="catalytic activity">
    <reaction evidence="1 5">
        <text>uridine(55) in tRNA = pseudouridine(55) in tRNA</text>
        <dbReference type="Rhea" id="RHEA:42532"/>
        <dbReference type="Rhea" id="RHEA-COMP:10101"/>
        <dbReference type="Rhea" id="RHEA-COMP:10102"/>
        <dbReference type="ChEBI" id="CHEBI:65314"/>
        <dbReference type="ChEBI" id="CHEBI:65315"/>
        <dbReference type="EC" id="5.4.99.25"/>
    </reaction>
</comment>
<sequence>MQFNNLSNEEGAVILLNKPYGWTSFDAVKKVRNTLKIKKVGHAGTLDPLATGLLVLCTQKKTKTINEIQSWEKEYTGSMIIGKTTPSFDLETEVDQEKDISHITEEEIRSHTDKFQGVIEQIPPKFSAVKVNGKRAYDLARKGEEFKIEAKKVEIKSFEITDISLPEITFKVVCSKGFYVRSLVRDFGEALGVGAYMSALCRSRIGEFQLEEAWELEDFIQEANALSN</sequence>
<evidence type="ECO:0000256" key="5">
    <source>
        <dbReference type="HAMAP-Rule" id="MF_01080"/>
    </source>
</evidence>
<dbReference type="NCBIfam" id="TIGR00431">
    <property type="entry name" value="TruB"/>
    <property type="match status" value="1"/>
</dbReference>
<evidence type="ECO:0000256" key="4">
    <source>
        <dbReference type="ARBA" id="ARBA00023235"/>
    </source>
</evidence>
<dbReference type="EMBL" id="JBDKWZ010000022">
    <property type="protein sequence ID" value="MEN7551416.1"/>
    <property type="molecule type" value="Genomic_DNA"/>
</dbReference>
<keyword evidence="4 5" id="KW-0413">Isomerase</keyword>
<evidence type="ECO:0000259" key="7">
    <source>
        <dbReference type="Pfam" id="PF16198"/>
    </source>
</evidence>
<dbReference type="AlphaFoldDB" id="A0AAW9SEG3"/>
<dbReference type="HAMAP" id="MF_01080">
    <property type="entry name" value="TruB_bact"/>
    <property type="match status" value="1"/>
</dbReference>
<gene>
    <name evidence="5 8" type="primary">truB</name>
    <name evidence="8" type="ORF">AAG747_26100</name>
</gene>
<dbReference type="EC" id="5.4.99.25" evidence="5"/>
<organism evidence="8 9">
    <name type="scientific">Rapidithrix thailandica</name>
    <dbReference type="NCBI Taxonomy" id="413964"/>
    <lineage>
        <taxon>Bacteria</taxon>
        <taxon>Pseudomonadati</taxon>
        <taxon>Bacteroidota</taxon>
        <taxon>Cytophagia</taxon>
        <taxon>Cytophagales</taxon>
        <taxon>Flammeovirgaceae</taxon>
        <taxon>Rapidithrix</taxon>
    </lineage>
</organism>